<dbReference type="InterPro" id="IPR038673">
    <property type="entry name" value="OprB_sf"/>
</dbReference>
<evidence type="ECO:0000256" key="2">
    <source>
        <dbReference type="RuleBase" id="RU363072"/>
    </source>
</evidence>
<dbReference type="PANTHER" id="PTHR43308:SF1">
    <property type="entry name" value="OUTER MEMBRANE PROTEIN ALPHA"/>
    <property type="match status" value="1"/>
</dbReference>
<feature type="compositionally biased region" description="Polar residues" evidence="4">
    <location>
        <begin position="57"/>
        <end position="66"/>
    </location>
</feature>
<dbReference type="GO" id="GO:0016020">
    <property type="term" value="C:membrane"/>
    <property type="evidence" value="ECO:0007669"/>
    <property type="project" value="InterPro"/>
</dbReference>
<dbReference type="Pfam" id="PF00395">
    <property type="entry name" value="SLH"/>
    <property type="match status" value="1"/>
</dbReference>
<evidence type="ECO:0000313" key="6">
    <source>
        <dbReference type="EMBL" id="HFN00885.1"/>
    </source>
</evidence>
<dbReference type="InterPro" id="IPR047684">
    <property type="entry name" value="Por_som-like"/>
</dbReference>
<dbReference type="Pfam" id="PF04966">
    <property type="entry name" value="OprB"/>
    <property type="match status" value="1"/>
</dbReference>
<feature type="region of interest" description="Disordered" evidence="4">
    <location>
        <begin position="35"/>
        <end position="73"/>
    </location>
</feature>
<accession>A0A7C3KH53</accession>
<dbReference type="PANTHER" id="PTHR43308">
    <property type="entry name" value="OUTER MEMBRANE PROTEIN ALPHA-RELATED"/>
    <property type="match status" value="1"/>
</dbReference>
<dbReference type="EMBL" id="DSRU01000347">
    <property type="protein sequence ID" value="HFN00885.1"/>
    <property type="molecule type" value="Genomic_DNA"/>
</dbReference>
<comment type="similarity">
    <text evidence="1 2">Belongs to the OprB family.</text>
</comment>
<feature type="domain" description="SLH" evidence="5">
    <location>
        <begin position="80"/>
        <end position="144"/>
    </location>
</feature>
<comment type="caution">
    <text evidence="6">The sequence shown here is derived from an EMBL/GenBank/DDBJ whole genome shotgun (WGS) entry which is preliminary data.</text>
</comment>
<dbReference type="PROSITE" id="PS51272">
    <property type="entry name" value="SLH"/>
    <property type="match status" value="1"/>
</dbReference>
<name>A0A7C3KH53_9CYAN</name>
<reference evidence="6" key="1">
    <citation type="journal article" date="2020" name="mSystems">
        <title>Genome- and Community-Level Interaction Insights into Carbon Utilization and Element Cycling Functions of Hydrothermarchaeota in Hydrothermal Sediment.</title>
        <authorList>
            <person name="Zhou Z."/>
            <person name="Liu Y."/>
            <person name="Xu W."/>
            <person name="Pan J."/>
            <person name="Luo Z.H."/>
            <person name="Li M."/>
        </authorList>
    </citation>
    <scope>NUCLEOTIDE SEQUENCE [LARGE SCALE GENOMIC DNA]</scope>
    <source>
        <strain evidence="6">SpSt-418</strain>
    </source>
</reference>
<dbReference type="NCBIfam" id="NF033921">
    <property type="entry name" value="por_somb"/>
    <property type="match status" value="1"/>
</dbReference>
<dbReference type="GO" id="GO:0015288">
    <property type="term" value="F:porin activity"/>
    <property type="evidence" value="ECO:0007669"/>
    <property type="project" value="InterPro"/>
</dbReference>
<dbReference type="GO" id="GO:0008643">
    <property type="term" value="P:carbohydrate transport"/>
    <property type="evidence" value="ECO:0007669"/>
    <property type="project" value="InterPro"/>
</dbReference>
<dbReference type="InterPro" id="IPR007049">
    <property type="entry name" value="Carb-sel_porin_OprB"/>
</dbReference>
<gene>
    <name evidence="6" type="ORF">ENR64_24640</name>
</gene>
<proteinExistence type="inferred from homology"/>
<dbReference type="InterPro" id="IPR001119">
    <property type="entry name" value="SLH_dom"/>
</dbReference>
<evidence type="ECO:0000256" key="3">
    <source>
        <dbReference type="SAM" id="Coils"/>
    </source>
</evidence>
<keyword evidence="3" id="KW-0175">Coiled coil</keyword>
<feature type="coiled-coil region" evidence="3">
    <location>
        <begin position="161"/>
        <end position="188"/>
    </location>
</feature>
<evidence type="ECO:0000256" key="4">
    <source>
        <dbReference type="SAM" id="MobiDB-lite"/>
    </source>
</evidence>
<dbReference type="Gene3D" id="2.40.160.180">
    <property type="entry name" value="Carbohydrate-selective porin OprB"/>
    <property type="match status" value="1"/>
</dbReference>
<sequence>MKSPVLRQRPLSYLTTSAIALLLLGGAVQTASPVRAESLTAETPEALSPASDELAPTTDSSLTSSEPESEDATVLEQVTSVSQLSDVRPTDWAFQALQSLVERYGCIVGYPDRTFRGNQALTRYEFAAGVNACLDRISELIAANTSDFVKKEDLDALRKLQEEFAAELATLRGRVDSLEARTTTLEKQQFSTTTKLFGQAVVGVQGRSAGNVSIAGFDFEDDANNVNVVTNVQLSLLTQLSERSLLFTGLQAGTGDVFGSFQLTNDVRLGYTGDTGGDVVLSDLTYRQLIGNNFAVIAGAAGVNMVNVFRGANRIESAGQGPLSLFAQRNPIVNINGSGAGVGFDWQISPALSLQGVYFANRANDPENGGIFGSRLGGNAVGAQLTFSPTDTIDLALQYVNAYSPLGNLGTFVGDDQMAIANPLTGRAPLKTNAVGATVSWRITPGITLGGWGGYTNSQLEDEDGNVETINWMAFLNFPDLGGRGNLAALYFGQPPRIINSDLPNGRNIPEFATNGNLLAGPGGQPDSTYHLEAFYRIRLTDNISVTPGFIVVFNPRQNANNDTIYIGALRTTFSF</sequence>
<evidence type="ECO:0000259" key="5">
    <source>
        <dbReference type="PROSITE" id="PS51272"/>
    </source>
</evidence>
<protein>
    <submittedName>
        <fullName evidence="6">Porin</fullName>
    </submittedName>
</protein>
<organism evidence="6">
    <name type="scientific">Oscillatoriales cyanobacterium SpSt-418</name>
    <dbReference type="NCBI Taxonomy" id="2282169"/>
    <lineage>
        <taxon>Bacteria</taxon>
        <taxon>Bacillati</taxon>
        <taxon>Cyanobacteriota</taxon>
        <taxon>Cyanophyceae</taxon>
        <taxon>Oscillatoriophycideae</taxon>
        <taxon>Oscillatoriales</taxon>
    </lineage>
</organism>
<dbReference type="AlphaFoldDB" id="A0A7C3KH53"/>
<dbReference type="InterPro" id="IPR051465">
    <property type="entry name" value="Cell_Envelope_Struct_Comp"/>
</dbReference>
<evidence type="ECO:0000256" key="1">
    <source>
        <dbReference type="ARBA" id="ARBA00008769"/>
    </source>
</evidence>